<dbReference type="CDD" id="cd19510">
    <property type="entry name" value="RecA-like_BCS1"/>
    <property type="match status" value="1"/>
</dbReference>
<dbReference type="Gene3D" id="3.40.50.300">
    <property type="entry name" value="P-loop containing nucleotide triphosphate hydrolases"/>
    <property type="match status" value="1"/>
</dbReference>
<evidence type="ECO:0000313" key="9">
    <source>
        <dbReference type="EMBL" id="KZV53368.1"/>
    </source>
</evidence>
<organism evidence="9 10">
    <name type="scientific">Dorcoceras hygrometricum</name>
    <dbReference type="NCBI Taxonomy" id="472368"/>
    <lineage>
        <taxon>Eukaryota</taxon>
        <taxon>Viridiplantae</taxon>
        <taxon>Streptophyta</taxon>
        <taxon>Embryophyta</taxon>
        <taxon>Tracheophyta</taxon>
        <taxon>Spermatophyta</taxon>
        <taxon>Magnoliopsida</taxon>
        <taxon>eudicotyledons</taxon>
        <taxon>Gunneridae</taxon>
        <taxon>Pentapetalae</taxon>
        <taxon>asterids</taxon>
        <taxon>lamiids</taxon>
        <taxon>Lamiales</taxon>
        <taxon>Gesneriaceae</taxon>
        <taxon>Didymocarpoideae</taxon>
        <taxon>Trichosporeae</taxon>
        <taxon>Loxocarpinae</taxon>
        <taxon>Dorcoceras</taxon>
    </lineage>
</organism>
<dbReference type="GO" id="GO:0016887">
    <property type="term" value="F:ATP hydrolysis activity"/>
    <property type="evidence" value="ECO:0007669"/>
    <property type="project" value="InterPro"/>
</dbReference>
<dbReference type="OrthoDB" id="10251412at2759"/>
<keyword evidence="10" id="KW-1185">Reference proteome</keyword>
<dbReference type="PROSITE" id="PS00674">
    <property type="entry name" value="AAA"/>
    <property type="match status" value="1"/>
</dbReference>
<dbReference type="InterPro" id="IPR050747">
    <property type="entry name" value="Mitochondrial_chaperone_BCS1"/>
</dbReference>
<dbReference type="Pfam" id="PF00004">
    <property type="entry name" value="AAA"/>
    <property type="match status" value="1"/>
</dbReference>
<feature type="region of interest" description="Disordered" evidence="7">
    <location>
        <begin position="539"/>
        <end position="558"/>
    </location>
</feature>
<keyword evidence="6" id="KW-0547">Nucleotide-binding</keyword>
<feature type="domain" description="AAA+ ATPase" evidence="8">
    <location>
        <begin position="250"/>
        <end position="392"/>
    </location>
</feature>
<dbReference type="InterPro" id="IPR025753">
    <property type="entry name" value="AAA_N_dom"/>
</dbReference>
<dbReference type="GO" id="GO:0006950">
    <property type="term" value="P:response to stress"/>
    <property type="evidence" value="ECO:0007669"/>
    <property type="project" value="UniProtKB-ARBA"/>
</dbReference>
<evidence type="ECO:0000313" key="10">
    <source>
        <dbReference type="Proteomes" id="UP000250235"/>
    </source>
</evidence>
<evidence type="ECO:0000256" key="6">
    <source>
        <dbReference type="RuleBase" id="RU003651"/>
    </source>
</evidence>
<comment type="similarity">
    <text evidence="2">Belongs to the AAA ATPase family. BCS1 subfamily.</text>
</comment>
<evidence type="ECO:0000259" key="8">
    <source>
        <dbReference type="SMART" id="SM00382"/>
    </source>
</evidence>
<sequence length="558" mass="62786">MFSSIELPSAKTVVSTAASVAATAMVVRSVAGDVVPPELSQYFMTKFRNFLATFSNDMTITIEEFDGIARNQLFTAAEVYLGTIISPSTKRFKASIPEKEQNIQVSMGGNVDLADTFHGFQLKWGVVHQQNQPRQVHYDDYHSTMQFEHKYLELTFHKKHKDKVLNEYLPYIVERSKVAKQEKRTLKLHTLKNDGVHHYPPKTPWQSVNLDHPATLETLAMDDDLKKKIIYDLDRFVERKEFYKKVGKAWKRGYLLFGPPGTGKSSLIAAMANYLKFDVYDLELTDLRSNSDLRRLLLWTANRSILVVEDIDASIDLSERKTLQPQRRFSHHGYDQEPKVTLSGLLNFTDGLWSSCGDERIIIFTTNHIDKLDAALLRPGRMDVHIHMSYCTPRGFQMLAANYLGDVDHPLLSGAEGLIGETKVTPAEVAEQLLKSDDPDCALQGLIEFLEHKKESDKLKGENMEETQKVSVQIMEENEVLDHDEGQNGLKVLTKMTTAEAKDQVLKNDEAIKALKVLIGILGGENGIKDVKDSASGFHASEAASVQESGKQDETNAL</sequence>
<dbReference type="PANTHER" id="PTHR23070">
    <property type="entry name" value="BCS1 AAA-TYPE ATPASE"/>
    <property type="match status" value="1"/>
</dbReference>
<comment type="catalytic activity">
    <reaction evidence="5">
        <text>ATP + H2O = ADP + phosphate + H(+)</text>
        <dbReference type="Rhea" id="RHEA:13065"/>
        <dbReference type="ChEBI" id="CHEBI:15377"/>
        <dbReference type="ChEBI" id="CHEBI:15378"/>
        <dbReference type="ChEBI" id="CHEBI:30616"/>
        <dbReference type="ChEBI" id="CHEBI:43474"/>
        <dbReference type="ChEBI" id="CHEBI:456216"/>
    </reaction>
</comment>
<dbReference type="SUPFAM" id="SSF52540">
    <property type="entry name" value="P-loop containing nucleoside triphosphate hydrolases"/>
    <property type="match status" value="1"/>
</dbReference>
<reference evidence="9 10" key="1">
    <citation type="journal article" date="2015" name="Proc. Natl. Acad. Sci. U.S.A.">
        <title>The resurrection genome of Boea hygrometrica: A blueprint for survival of dehydration.</title>
        <authorList>
            <person name="Xiao L."/>
            <person name="Yang G."/>
            <person name="Zhang L."/>
            <person name="Yang X."/>
            <person name="Zhao S."/>
            <person name="Ji Z."/>
            <person name="Zhou Q."/>
            <person name="Hu M."/>
            <person name="Wang Y."/>
            <person name="Chen M."/>
            <person name="Xu Y."/>
            <person name="Jin H."/>
            <person name="Xiao X."/>
            <person name="Hu G."/>
            <person name="Bao F."/>
            <person name="Hu Y."/>
            <person name="Wan P."/>
            <person name="Li L."/>
            <person name="Deng X."/>
            <person name="Kuang T."/>
            <person name="Xiang C."/>
            <person name="Zhu J.K."/>
            <person name="Oliver M.J."/>
            <person name="He Y."/>
        </authorList>
    </citation>
    <scope>NUCLEOTIDE SEQUENCE [LARGE SCALE GENOMIC DNA]</scope>
    <source>
        <strain evidence="10">cv. XS01</strain>
    </source>
</reference>
<dbReference type="InterPro" id="IPR003593">
    <property type="entry name" value="AAA+_ATPase"/>
</dbReference>
<comment type="cofactor">
    <cofactor evidence="1">
        <name>Mg(2+)</name>
        <dbReference type="ChEBI" id="CHEBI:18420"/>
    </cofactor>
</comment>
<keyword evidence="3" id="KW-0378">Hydrolase</keyword>
<evidence type="ECO:0000256" key="7">
    <source>
        <dbReference type="SAM" id="MobiDB-lite"/>
    </source>
</evidence>
<dbReference type="SMART" id="SM00382">
    <property type="entry name" value="AAA"/>
    <property type="match status" value="1"/>
</dbReference>
<proteinExistence type="inferred from homology"/>
<evidence type="ECO:0000256" key="2">
    <source>
        <dbReference type="ARBA" id="ARBA00007448"/>
    </source>
</evidence>
<keyword evidence="6" id="KW-0067">ATP-binding</keyword>
<dbReference type="EMBL" id="KQ990517">
    <property type="protein sequence ID" value="KZV53368.1"/>
    <property type="molecule type" value="Genomic_DNA"/>
</dbReference>
<name>A0A2Z7D7Z6_9LAMI</name>
<dbReference type="InterPro" id="IPR058017">
    <property type="entry name" value="At3g28540-like_C"/>
</dbReference>
<evidence type="ECO:0000256" key="5">
    <source>
        <dbReference type="ARBA" id="ARBA00049360"/>
    </source>
</evidence>
<accession>A0A2Z7D7Z6</accession>
<evidence type="ECO:0000256" key="4">
    <source>
        <dbReference type="ARBA" id="ARBA00022842"/>
    </source>
</evidence>
<dbReference type="Pfam" id="PF25568">
    <property type="entry name" value="AAA_lid_At3g28540"/>
    <property type="match status" value="1"/>
</dbReference>
<dbReference type="Pfam" id="PF14363">
    <property type="entry name" value="AAA_assoc"/>
    <property type="match status" value="1"/>
</dbReference>
<dbReference type="Gene3D" id="6.10.280.40">
    <property type="match status" value="1"/>
</dbReference>
<evidence type="ECO:0000256" key="1">
    <source>
        <dbReference type="ARBA" id="ARBA00001946"/>
    </source>
</evidence>
<dbReference type="GO" id="GO:0005524">
    <property type="term" value="F:ATP binding"/>
    <property type="evidence" value="ECO:0007669"/>
    <property type="project" value="UniProtKB-KW"/>
</dbReference>
<dbReference type="InterPro" id="IPR027417">
    <property type="entry name" value="P-loop_NTPase"/>
</dbReference>
<dbReference type="AlphaFoldDB" id="A0A2Z7D7Z6"/>
<dbReference type="Proteomes" id="UP000250235">
    <property type="component" value="Unassembled WGS sequence"/>
</dbReference>
<protein>
    <recommendedName>
        <fullName evidence="8">AAA+ ATPase domain-containing protein</fullName>
    </recommendedName>
</protein>
<gene>
    <name evidence="9" type="ORF">F511_06510</name>
</gene>
<evidence type="ECO:0000256" key="3">
    <source>
        <dbReference type="ARBA" id="ARBA00022801"/>
    </source>
</evidence>
<keyword evidence="4" id="KW-0460">Magnesium</keyword>
<dbReference type="InterPro" id="IPR003960">
    <property type="entry name" value="ATPase_AAA_CS"/>
</dbReference>
<dbReference type="InterPro" id="IPR003959">
    <property type="entry name" value="ATPase_AAA_core"/>
</dbReference>